<proteinExistence type="predicted"/>
<sequence>MNFDGGKFMKPTQKQLDFIADIQEFVGKPFTGTTKEDATKYISENIEMFKLLSMDNWALENGYF</sequence>
<name>A0A8S5PM85_9CAUD</name>
<reference evidence="1" key="1">
    <citation type="journal article" date="2021" name="Proc. Natl. Acad. Sci. U.S.A.">
        <title>A Catalog of Tens of Thousands of Viruses from Human Metagenomes Reveals Hidden Associations with Chronic Diseases.</title>
        <authorList>
            <person name="Tisza M.J."/>
            <person name="Buck C.B."/>
        </authorList>
    </citation>
    <scope>NUCLEOTIDE SEQUENCE</scope>
    <source>
        <strain evidence="1">CtOSJ35</strain>
    </source>
</reference>
<evidence type="ECO:0000313" key="1">
    <source>
        <dbReference type="EMBL" id="DAE07292.1"/>
    </source>
</evidence>
<dbReference type="EMBL" id="BK015447">
    <property type="protein sequence ID" value="DAE07292.1"/>
    <property type="molecule type" value="Genomic_DNA"/>
</dbReference>
<accession>A0A8S5PM85</accession>
<organism evidence="1">
    <name type="scientific">Siphoviridae sp. ctOSJ35</name>
    <dbReference type="NCBI Taxonomy" id="2825479"/>
    <lineage>
        <taxon>Viruses</taxon>
        <taxon>Duplodnaviria</taxon>
        <taxon>Heunggongvirae</taxon>
        <taxon>Uroviricota</taxon>
        <taxon>Caudoviricetes</taxon>
    </lineage>
</organism>
<protein>
    <submittedName>
        <fullName evidence="1">Uncharacterized protein</fullName>
    </submittedName>
</protein>